<name>A7E6A5_SCLS1</name>
<dbReference type="InParanoid" id="A7E6A5"/>
<dbReference type="EMBL" id="CH476621">
    <property type="protein sequence ID" value="EDN91427.1"/>
    <property type="molecule type" value="Genomic_DNA"/>
</dbReference>
<dbReference type="HOGENOM" id="CLU_3191586_0_0_1"/>
<protein>
    <submittedName>
        <fullName evidence="2">Uncharacterized protein</fullName>
    </submittedName>
</protein>
<evidence type="ECO:0000313" key="2">
    <source>
        <dbReference type="EMBL" id="EDN91427.1"/>
    </source>
</evidence>
<dbReference type="KEGG" id="ssl:SS1G_00830"/>
<proteinExistence type="predicted"/>
<dbReference type="AlphaFoldDB" id="A7E6A5"/>
<accession>A7E6A5</accession>
<dbReference type="RefSeq" id="XP_001598741.1">
    <property type="nucleotide sequence ID" value="XM_001598691.1"/>
</dbReference>
<keyword evidence="1" id="KW-1133">Transmembrane helix</keyword>
<reference evidence="3" key="1">
    <citation type="journal article" date="2011" name="PLoS Genet.">
        <title>Genomic analysis of the necrotrophic fungal pathogens Sclerotinia sclerotiorum and Botrytis cinerea.</title>
        <authorList>
            <person name="Amselem J."/>
            <person name="Cuomo C.A."/>
            <person name="van Kan J.A."/>
            <person name="Viaud M."/>
            <person name="Benito E.P."/>
            <person name="Couloux A."/>
            <person name="Coutinho P.M."/>
            <person name="de Vries R.P."/>
            <person name="Dyer P.S."/>
            <person name="Fillinger S."/>
            <person name="Fournier E."/>
            <person name="Gout L."/>
            <person name="Hahn M."/>
            <person name="Kohn L."/>
            <person name="Lapalu N."/>
            <person name="Plummer K.M."/>
            <person name="Pradier J.M."/>
            <person name="Quevillon E."/>
            <person name="Sharon A."/>
            <person name="Simon A."/>
            <person name="ten Have A."/>
            <person name="Tudzynski B."/>
            <person name="Tudzynski P."/>
            <person name="Wincker P."/>
            <person name="Andrew M."/>
            <person name="Anthouard V."/>
            <person name="Beever R.E."/>
            <person name="Beffa R."/>
            <person name="Benoit I."/>
            <person name="Bouzid O."/>
            <person name="Brault B."/>
            <person name="Chen Z."/>
            <person name="Choquer M."/>
            <person name="Collemare J."/>
            <person name="Cotton P."/>
            <person name="Danchin E.G."/>
            <person name="Da Silva C."/>
            <person name="Gautier A."/>
            <person name="Giraud C."/>
            <person name="Giraud T."/>
            <person name="Gonzalez C."/>
            <person name="Grossetete S."/>
            <person name="Guldener U."/>
            <person name="Henrissat B."/>
            <person name="Howlett B.J."/>
            <person name="Kodira C."/>
            <person name="Kretschmer M."/>
            <person name="Lappartient A."/>
            <person name="Leroch M."/>
            <person name="Levis C."/>
            <person name="Mauceli E."/>
            <person name="Neuveglise C."/>
            <person name="Oeser B."/>
            <person name="Pearson M."/>
            <person name="Poulain J."/>
            <person name="Poussereau N."/>
            <person name="Quesneville H."/>
            <person name="Rascle C."/>
            <person name="Schumacher J."/>
            <person name="Segurens B."/>
            <person name="Sexton A."/>
            <person name="Silva E."/>
            <person name="Sirven C."/>
            <person name="Soanes D.M."/>
            <person name="Talbot N.J."/>
            <person name="Templeton M."/>
            <person name="Yandava C."/>
            <person name="Yarden O."/>
            <person name="Zeng Q."/>
            <person name="Rollins J.A."/>
            <person name="Lebrun M.H."/>
            <person name="Dickman M."/>
        </authorList>
    </citation>
    <scope>NUCLEOTIDE SEQUENCE [LARGE SCALE GENOMIC DNA]</scope>
    <source>
        <strain evidence="3">ATCC 18683 / 1980 / Ss-1</strain>
    </source>
</reference>
<evidence type="ECO:0000256" key="1">
    <source>
        <dbReference type="SAM" id="Phobius"/>
    </source>
</evidence>
<organism evidence="2 3">
    <name type="scientific">Sclerotinia sclerotiorum (strain ATCC 18683 / 1980 / Ss-1)</name>
    <name type="common">White mold</name>
    <name type="synonym">Whetzelinia sclerotiorum</name>
    <dbReference type="NCBI Taxonomy" id="665079"/>
    <lineage>
        <taxon>Eukaryota</taxon>
        <taxon>Fungi</taxon>
        <taxon>Dikarya</taxon>
        <taxon>Ascomycota</taxon>
        <taxon>Pezizomycotina</taxon>
        <taxon>Leotiomycetes</taxon>
        <taxon>Helotiales</taxon>
        <taxon>Sclerotiniaceae</taxon>
        <taxon>Sclerotinia</taxon>
    </lineage>
</organism>
<feature type="transmembrane region" description="Helical" evidence="1">
    <location>
        <begin position="6"/>
        <end position="23"/>
    </location>
</feature>
<keyword evidence="3" id="KW-1185">Reference proteome</keyword>
<sequence length="46" mass="5487">MDGCVMGWMYWYCLAMGYIGHYLDIERFDSTRFEEQVGIKNELVDT</sequence>
<dbReference type="Proteomes" id="UP000001312">
    <property type="component" value="Unassembled WGS sequence"/>
</dbReference>
<keyword evidence="1" id="KW-0812">Transmembrane</keyword>
<gene>
    <name evidence="2" type="ORF">SS1G_00830</name>
</gene>
<dbReference type="GeneID" id="5494571"/>
<evidence type="ECO:0000313" key="3">
    <source>
        <dbReference type="Proteomes" id="UP000001312"/>
    </source>
</evidence>
<keyword evidence="1" id="KW-0472">Membrane</keyword>